<evidence type="ECO:0000313" key="2">
    <source>
        <dbReference type="Proteomes" id="UP001595906"/>
    </source>
</evidence>
<sequence length="286" mass="32454">MTKQLINILIFIIVMLSLTACGVQRYVYSPPPATVTYFKEKGDNKIAAVISTGSNDGNSRGNTYNIGYDIQAAYALSNHFFVGGSYFHRKEGESADGNYNYFDTSTINYKRNIIEVGGGCFLPLNNRGTSTFNVYAAYGFGRFKFDDYGLLNGLPYDRNFSNKISKYSLQFGFNFMPSDYFHLSLTGRFSFVHFGTTNTNYTSSELSYFNLNDISNSTTRFFEPTINTEIGIPHCKWMMLDMSVTFCTDNNYVNKREVNASIGLSFNLNSRGNSKKRFFKKLNSRK</sequence>
<keyword evidence="2" id="KW-1185">Reference proteome</keyword>
<dbReference type="PROSITE" id="PS51257">
    <property type="entry name" value="PROKAR_LIPOPROTEIN"/>
    <property type="match status" value="1"/>
</dbReference>
<reference evidence="2" key="1">
    <citation type="journal article" date="2019" name="Int. J. Syst. Evol. Microbiol.">
        <title>The Global Catalogue of Microorganisms (GCM) 10K type strain sequencing project: providing services to taxonomists for standard genome sequencing and annotation.</title>
        <authorList>
            <consortium name="The Broad Institute Genomics Platform"/>
            <consortium name="The Broad Institute Genome Sequencing Center for Infectious Disease"/>
            <person name="Wu L."/>
            <person name="Ma J."/>
        </authorList>
    </citation>
    <scope>NUCLEOTIDE SEQUENCE [LARGE SCALE GENOMIC DNA]</scope>
    <source>
        <strain evidence="2">CECT 8010</strain>
    </source>
</reference>
<dbReference type="Proteomes" id="UP001595906">
    <property type="component" value="Unassembled WGS sequence"/>
</dbReference>
<protein>
    <recommendedName>
        <fullName evidence="3">Outer membrane protein beta-barrel domain-containing protein</fullName>
    </recommendedName>
</protein>
<evidence type="ECO:0008006" key="3">
    <source>
        <dbReference type="Google" id="ProtNLM"/>
    </source>
</evidence>
<accession>A0ABV8Q279</accession>
<proteinExistence type="predicted"/>
<dbReference type="RefSeq" id="WP_379015130.1">
    <property type="nucleotide sequence ID" value="NZ_JBHSDC010000029.1"/>
</dbReference>
<dbReference type="SUPFAM" id="SSF56935">
    <property type="entry name" value="Porins"/>
    <property type="match status" value="1"/>
</dbReference>
<name>A0ABV8Q279_9BACT</name>
<dbReference type="EMBL" id="JBHSDC010000029">
    <property type="protein sequence ID" value="MFC4233036.1"/>
    <property type="molecule type" value="Genomic_DNA"/>
</dbReference>
<comment type="caution">
    <text evidence="1">The sequence shown here is derived from an EMBL/GenBank/DDBJ whole genome shotgun (WGS) entry which is preliminary data.</text>
</comment>
<organism evidence="1 2">
    <name type="scientific">Parasediminibacterium paludis</name>
    <dbReference type="NCBI Taxonomy" id="908966"/>
    <lineage>
        <taxon>Bacteria</taxon>
        <taxon>Pseudomonadati</taxon>
        <taxon>Bacteroidota</taxon>
        <taxon>Chitinophagia</taxon>
        <taxon>Chitinophagales</taxon>
        <taxon>Chitinophagaceae</taxon>
        <taxon>Parasediminibacterium</taxon>
    </lineage>
</organism>
<gene>
    <name evidence="1" type="ORF">ACFOW1_14135</name>
</gene>
<evidence type="ECO:0000313" key="1">
    <source>
        <dbReference type="EMBL" id="MFC4233036.1"/>
    </source>
</evidence>